<evidence type="ECO:0000256" key="1">
    <source>
        <dbReference type="ARBA" id="ARBA00009986"/>
    </source>
</evidence>
<dbReference type="RefSeq" id="WP_119423662.1">
    <property type="nucleotide sequence ID" value="NZ_QQXK01000004.1"/>
</dbReference>
<dbReference type="PROSITE" id="PS00070">
    <property type="entry name" value="ALDEHYDE_DEHYDR_CYS"/>
    <property type="match status" value="1"/>
</dbReference>
<dbReference type="Gene3D" id="3.40.309.10">
    <property type="entry name" value="Aldehyde Dehydrogenase, Chain A, domain 2"/>
    <property type="match status" value="1"/>
</dbReference>
<evidence type="ECO:0000313" key="5">
    <source>
        <dbReference type="Proteomes" id="UP000265419"/>
    </source>
</evidence>
<dbReference type="Proteomes" id="UP000265419">
    <property type="component" value="Unassembled WGS sequence"/>
</dbReference>
<dbReference type="InterPro" id="IPR015590">
    <property type="entry name" value="Aldehyde_DH_dom"/>
</dbReference>
<keyword evidence="2" id="KW-0560">Oxidoreductase</keyword>
<evidence type="ECO:0000313" key="4">
    <source>
        <dbReference type="EMBL" id="RII43291.1"/>
    </source>
</evidence>
<feature type="domain" description="Aldehyde dehydrogenase" evidence="3">
    <location>
        <begin position="20"/>
        <end position="475"/>
    </location>
</feature>
<sequence>MQTLNASPQLFIAGEYSDGTGTERVDIVSPATGEVVAALPVPTAEDLNRAVAAANEAQRAWRKVGVWQRAEICHRIGDKLSERAEELARLQTLEQGKPLSESLADINEAAQLFHLHAEDAVRLYGETLPSTDTTKRMFTRREAVGTWGIITPWNFPLLMFTEFVAPGLATGNALVVKPPTHTSLTVLAAMECLVEAGLPAGLVSVLPGQGDFGSQLVAHEGIHAIGFIGSSATGAKIAATAGLKRSVMECSGNGPVVVLEDADMKRAAKAAVDSAFYCAGQVCCATERVIVVEAAHDAFVAAVLEYSKTVQLGDPFSEDTNLGPLNNEGVAAKMDRHMADARERGFDILVGGGRAEGFPTDLYYNFTVVDGVTEDSLLAKEESFGPVLPIITAKDDDDALRIANADALGLQSAVFTKDINRAFRFMEELETGQVVVNDSNGWWDINMPFGGAGGKGTGWGRIGGVYTLHDMTDLRTGVLHIGD</sequence>
<dbReference type="InterPro" id="IPR016160">
    <property type="entry name" value="Ald_DH_CS_CYS"/>
</dbReference>
<dbReference type="InterPro" id="IPR016161">
    <property type="entry name" value="Ald_DH/histidinol_DH"/>
</dbReference>
<comment type="similarity">
    <text evidence="1">Belongs to the aldehyde dehydrogenase family.</text>
</comment>
<dbReference type="FunFam" id="3.40.605.10:FF:000007">
    <property type="entry name" value="NAD/NADP-dependent betaine aldehyde dehydrogenase"/>
    <property type="match status" value="1"/>
</dbReference>
<proteinExistence type="inferred from homology"/>
<evidence type="ECO:0000259" key="3">
    <source>
        <dbReference type="Pfam" id="PF00171"/>
    </source>
</evidence>
<comment type="caution">
    <text evidence="4">The sequence shown here is derived from an EMBL/GenBank/DDBJ whole genome shotgun (WGS) entry which is preliminary data.</text>
</comment>
<organism evidence="4 5">
    <name type="scientific">Galactobacter valiniphilus</name>
    <dbReference type="NCBI Taxonomy" id="2676122"/>
    <lineage>
        <taxon>Bacteria</taxon>
        <taxon>Bacillati</taxon>
        <taxon>Actinomycetota</taxon>
        <taxon>Actinomycetes</taxon>
        <taxon>Micrococcales</taxon>
        <taxon>Micrococcaceae</taxon>
        <taxon>Galactobacter</taxon>
    </lineage>
</organism>
<protein>
    <submittedName>
        <fullName evidence="4">Aldehyde dehydrogenase</fullName>
    </submittedName>
</protein>
<evidence type="ECO:0000256" key="2">
    <source>
        <dbReference type="ARBA" id="ARBA00023002"/>
    </source>
</evidence>
<dbReference type="EMBL" id="QQXK01000004">
    <property type="protein sequence ID" value="RII43291.1"/>
    <property type="molecule type" value="Genomic_DNA"/>
</dbReference>
<gene>
    <name evidence="4" type="ORF">DWB68_03035</name>
</gene>
<dbReference type="InterPro" id="IPR016162">
    <property type="entry name" value="Ald_DH_N"/>
</dbReference>
<dbReference type="InterPro" id="IPR016163">
    <property type="entry name" value="Ald_DH_C"/>
</dbReference>
<dbReference type="GO" id="GO:0016620">
    <property type="term" value="F:oxidoreductase activity, acting on the aldehyde or oxo group of donors, NAD or NADP as acceptor"/>
    <property type="evidence" value="ECO:0007669"/>
    <property type="project" value="InterPro"/>
</dbReference>
<dbReference type="Pfam" id="PF00171">
    <property type="entry name" value="Aldedh"/>
    <property type="match status" value="1"/>
</dbReference>
<reference evidence="4 5" key="1">
    <citation type="submission" date="2018-07" db="EMBL/GenBank/DDBJ databases">
        <title>Arthrobacter sp. nov., isolated from raw cow's milk with high bacterial count.</title>
        <authorList>
            <person name="Hahne J."/>
            <person name="Isele D."/>
            <person name="Lipski A."/>
        </authorList>
    </citation>
    <scope>NUCLEOTIDE SEQUENCE [LARGE SCALE GENOMIC DNA]</scope>
    <source>
        <strain evidence="4 5">JZ R-35</strain>
    </source>
</reference>
<dbReference type="Gene3D" id="3.40.605.10">
    <property type="entry name" value="Aldehyde Dehydrogenase, Chain A, domain 1"/>
    <property type="match status" value="1"/>
</dbReference>
<dbReference type="PANTHER" id="PTHR11699">
    <property type="entry name" value="ALDEHYDE DEHYDROGENASE-RELATED"/>
    <property type="match status" value="1"/>
</dbReference>
<keyword evidence="5" id="KW-1185">Reference proteome</keyword>
<accession>A0A399JCK6</accession>
<dbReference type="AlphaFoldDB" id="A0A399JCK6"/>
<dbReference type="SUPFAM" id="SSF53720">
    <property type="entry name" value="ALDH-like"/>
    <property type="match status" value="1"/>
</dbReference>
<name>A0A399JCK6_9MICC</name>